<evidence type="ECO:0000256" key="2">
    <source>
        <dbReference type="ARBA" id="ARBA00004948"/>
    </source>
</evidence>
<protein>
    <recommendedName>
        <fullName evidence="10">Thiamine pyrimidine synthase</fullName>
    </recommendedName>
</protein>
<evidence type="ECO:0000256" key="7">
    <source>
        <dbReference type="ARBA" id="ARBA00022898"/>
    </source>
</evidence>
<dbReference type="Gene3D" id="3.40.190.10">
    <property type="entry name" value="Periplasmic binding protein-like II"/>
    <property type="match status" value="2"/>
</dbReference>
<dbReference type="RefSeq" id="WP_175534247.1">
    <property type="nucleotide sequence ID" value="NZ_FOSQ01000028.1"/>
</dbReference>
<sequence>MTTRRSLLLATPAILAAGTVRAQAPLEVKVSLAAPFDGSNAAFFLAEERGWFREAGLRCSFDSSGGSGEAVTRVGSGTYEFGIGDINVLLEFNARNPASAARCVYMVYYRSPLSAASFPRAGINAARDLAGKRIGAALTDGAFRIFPAFAATAGIDASTVRWQYGDLRLREAFLMRGDVDAILGFDSTMYFGLVRAGARPEDIRFQYFADSGLPLYGNGILASKRMLETNPEAVRRFTAAAARGWQAAAADPVAAIAALRRREPLTDVALETEKLRWLITKQMTTEESRADGMGGVRADRFATSVATVSRAFGLTTPIAPGDVFDPSFLPSMDIRRLPA</sequence>
<evidence type="ECO:0000256" key="1">
    <source>
        <dbReference type="ARBA" id="ARBA00003469"/>
    </source>
</evidence>
<feature type="domain" description="SsuA/THI5-like" evidence="13">
    <location>
        <begin position="41"/>
        <end position="255"/>
    </location>
</feature>
<keyword evidence="5" id="KW-0808">Transferase</keyword>
<evidence type="ECO:0000256" key="3">
    <source>
        <dbReference type="ARBA" id="ARBA00009406"/>
    </source>
</evidence>
<keyword evidence="7" id="KW-0663">Pyridoxal phosphate</keyword>
<comment type="subunit">
    <text evidence="4">Homodimer.</text>
</comment>
<gene>
    <name evidence="14" type="ORF">SAMN02745775_12814</name>
</gene>
<keyword evidence="15" id="KW-1185">Reference proteome</keyword>
<evidence type="ECO:0000313" key="15">
    <source>
        <dbReference type="Proteomes" id="UP000199473"/>
    </source>
</evidence>
<organism evidence="14 15">
    <name type="scientific">Falsiroseomonas stagni DSM 19981</name>
    <dbReference type="NCBI Taxonomy" id="1123062"/>
    <lineage>
        <taxon>Bacteria</taxon>
        <taxon>Pseudomonadati</taxon>
        <taxon>Pseudomonadota</taxon>
        <taxon>Alphaproteobacteria</taxon>
        <taxon>Acetobacterales</taxon>
        <taxon>Roseomonadaceae</taxon>
        <taxon>Falsiroseomonas</taxon>
    </lineage>
</organism>
<evidence type="ECO:0000256" key="8">
    <source>
        <dbReference type="ARBA" id="ARBA00022977"/>
    </source>
</evidence>
<evidence type="ECO:0000256" key="5">
    <source>
        <dbReference type="ARBA" id="ARBA00022679"/>
    </source>
</evidence>
<comment type="pathway">
    <text evidence="2">Cofactor biosynthesis; thiamine diphosphate biosynthesis.</text>
</comment>
<feature type="chain" id="PRO_5011515788" description="Thiamine pyrimidine synthase" evidence="12">
    <location>
        <begin position="23"/>
        <end position="339"/>
    </location>
</feature>
<dbReference type="EMBL" id="FOSQ01000028">
    <property type="protein sequence ID" value="SFL15495.1"/>
    <property type="molecule type" value="Genomic_DNA"/>
</dbReference>
<evidence type="ECO:0000256" key="4">
    <source>
        <dbReference type="ARBA" id="ARBA00011738"/>
    </source>
</evidence>
<reference evidence="14 15" key="1">
    <citation type="submission" date="2016-10" db="EMBL/GenBank/DDBJ databases">
        <authorList>
            <person name="de Groot N.N."/>
        </authorList>
    </citation>
    <scope>NUCLEOTIDE SEQUENCE [LARGE SCALE GENOMIC DNA]</scope>
    <source>
        <strain evidence="14 15">DSM 19981</strain>
    </source>
</reference>
<evidence type="ECO:0000256" key="10">
    <source>
        <dbReference type="ARBA" id="ARBA00033171"/>
    </source>
</evidence>
<dbReference type="PANTHER" id="PTHR31528">
    <property type="entry name" value="4-AMINO-5-HYDROXYMETHYL-2-METHYLPYRIMIDINE PHOSPHATE SYNTHASE THI11-RELATED"/>
    <property type="match status" value="1"/>
</dbReference>
<dbReference type="GO" id="GO:0046872">
    <property type="term" value="F:metal ion binding"/>
    <property type="evidence" value="ECO:0007669"/>
    <property type="project" value="UniProtKB-KW"/>
</dbReference>
<evidence type="ECO:0000256" key="12">
    <source>
        <dbReference type="SAM" id="SignalP"/>
    </source>
</evidence>
<dbReference type="STRING" id="1123062.SAMN02745775_12814"/>
<keyword evidence="8" id="KW-0784">Thiamine biosynthesis</keyword>
<name>A0A1I4FBY9_9PROT</name>
<dbReference type="SUPFAM" id="SSF53850">
    <property type="entry name" value="Periplasmic binding protein-like II"/>
    <property type="match status" value="1"/>
</dbReference>
<evidence type="ECO:0000256" key="9">
    <source>
        <dbReference type="ARBA" id="ARBA00023004"/>
    </source>
</evidence>
<comment type="similarity">
    <text evidence="3">Belongs to the NMT1/THI5 family.</text>
</comment>
<evidence type="ECO:0000256" key="11">
    <source>
        <dbReference type="ARBA" id="ARBA00048179"/>
    </source>
</evidence>
<comment type="function">
    <text evidence="1">Responsible for the formation of the pyrimidine heterocycle in the thiamine biosynthesis pathway. Catalyzes the formation of hydroxymethylpyrimidine phosphate (HMP-P) from histidine and pyridoxal phosphate (PLP). The protein uses PLP and the active site histidine to form HMP-P, generating an inactive enzyme. The enzyme can only undergo a single turnover, which suggests it is a suicide enzyme.</text>
</comment>
<comment type="catalytic activity">
    <reaction evidence="11">
        <text>N(6)-(pyridoxal phosphate)-L-lysyl-[4-amino-5-hydroxymethyl-2-methylpyrimidine phosphate synthase] + L-histidyl-[4-amino-5-hydroxymethyl-2-methylpyrimidine phosphate synthase] + 2 Fe(3+) + 4 H2O = L-lysyl-[4-amino-5-hydroxymethyl-2-methylpyrimidine phosphate synthase] + (2S)-2-amino-5-hydroxy-4-oxopentanoyl-[4-amino-5-hydroxymethyl-2-methylpyrimidine phosphate synthase] + 4-amino-2-methyl-5-(phosphooxymethyl)pyrimidine + 3-oxopropanoate + 2 Fe(2+) + 2 H(+)</text>
        <dbReference type="Rhea" id="RHEA:65756"/>
        <dbReference type="Rhea" id="RHEA-COMP:16892"/>
        <dbReference type="Rhea" id="RHEA-COMP:16893"/>
        <dbReference type="Rhea" id="RHEA-COMP:16894"/>
        <dbReference type="Rhea" id="RHEA-COMP:16895"/>
        <dbReference type="ChEBI" id="CHEBI:15377"/>
        <dbReference type="ChEBI" id="CHEBI:15378"/>
        <dbReference type="ChEBI" id="CHEBI:29033"/>
        <dbReference type="ChEBI" id="CHEBI:29034"/>
        <dbReference type="ChEBI" id="CHEBI:29969"/>
        <dbReference type="ChEBI" id="CHEBI:29979"/>
        <dbReference type="ChEBI" id="CHEBI:33190"/>
        <dbReference type="ChEBI" id="CHEBI:58354"/>
        <dbReference type="ChEBI" id="CHEBI:143915"/>
        <dbReference type="ChEBI" id="CHEBI:157692"/>
    </reaction>
    <physiologicalReaction direction="left-to-right" evidence="11">
        <dbReference type="Rhea" id="RHEA:65757"/>
    </physiologicalReaction>
</comment>
<dbReference type="GO" id="GO:0009228">
    <property type="term" value="P:thiamine biosynthetic process"/>
    <property type="evidence" value="ECO:0007669"/>
    <property type="project" value="UniProtKB-KW"/>
</dbReference>
<dbReference type="Proteomes" id="UP000199473">
    <property type="component" value="Unassembled WGS sequence"/>
</dbReference>
<keyword evidence="12" id="KW-0732">Signal</keyword>
<evidence type="ECO:0000256" key="6">
    <source>
        <dbReference type="ARBA" id="ARBA00022723"/>
    </source>
</evidence>
<proteinExistence type="inferred from homology"/>
<dbReference type="PANTHER" id="PTHR31528:SF1">
    <property type="entry name" value="4-AMINO-5-HYDROXYMETHYL-2-METHYLPYRIMIDINE PHOSPHATE SYNTHASE THI11-RELATED"/>
    <property type="match status" value="1"/>
</dbReference>
<dbReference type="InterPro" id="IPR015168">
    <property type="entry name" value="SsuA/THI5"/>
</dbReference>
<keyword evidence="6" id="KW-0479">Metal-binding</keyword>
<evidence type="ECO:0000313" key="14">
    <source>
        <dbReference type="EMBL" id="SFL15495.1"/>
    </source>
</evidence>
<feature type="signal peptide" evidence="12">
    <location>
        <begin position="1"/>
        <end position="22"/>
    </location>
</feature>
<evidence type="ECO:0000259" key="13">
    <source>
        <dbReference type="Pfam" id="PF09084"/>
    </source>
</evidence>
<dbReference type="AlphaFoldDB" id="A0A1I4FBY9"/>
<accession>A0A1I4FBY9</accession>
<dbReference type="Pfam" id="PF09084">
    <property type="entry name" value="NMT1"/>
    <property type="match status" value="1"/>
</dbReference>
<dbReference type="GO" id="GO:0016740">
    <property type="term" value="F:transferase activity"/>
    <property type="evidence" value="ECO:0007669"/>
    <property type="project" value="UniProtKB-KW"/>
</dbReference>
<dbReference type="InterPro" id="IPR027939">
    <property type="entry name" value="NMT1/THI5"/>
</dbReference>
<keyword evidence="9" id="KW-0408">Iron</keyword>